<sequence length="251" mass="27287">MGFRRVGTGEHAVLVLHGWFGSSRSWQALLPHLDREAFGYVFLDQRGYGDRRGETGRYSIAEAAGDVLAAAGELGLERFSLLGHSMGGSVMQRVYADAPERVRALVGISPVPASGVPFDEQTWELFAGAADSPGNRRAIIDFTTGNRLTGTWLDAMVRHSLEHSDRDAFAACLPAWAHTDFHTEVEGAGVPVQVIAGRHDPALGAETVRATFGAWYPNLELEIFPDAGHYAMDESPVALATRVERFLGRQP</sequence>
<dbReference type="GO" id="GO:0016020">
    <property type="term" value="C:membrane"/>
    <property type="evidence" value="ECO:0007669"/>
    <property type="project" value="TreeGrafter"/>
</dbReference>
<evidence type="ECO:0000256" key="1">
    <source>
        <dbReference type="ARBA" id="ARBA00022801"/>
    </source>
</evidence>
<dbReference type="Proteomes" id="UP000176005">
    <property type="component" value="Unassembled WGS sequence"/>
</dbReference>
<dbReference type="PRINTS" id="PR00412">
    <property type="entry name" value="EPOXHYDRLASE"/>
</dbReference>
<dbReference type="PANTHER" id="PTHR43798:SF31">
    <property type="entry name" value="AB HYDROLASE SUPERFAMILY PROTEIN YCLE"/>
    <property type="match status" value="1"/>
</dbReference>
<dbReference type="EMBL" id="LJGW01000194">
    <property type="protein sequence ID" value="OEV11732.1"/>
    <property type="molecule type" value="Genomic_DNA"/>
</dbReference>
<dbReference type="Gene3D" id="3.40.50.1820">
    <property type="entry name" value="alpha/beta hydrolase"/>
    <property type="match status" value="1"/>
</dbReference>
<comment type="caution">
    <text evidence="3">The sequence shown here is derived from an EMBL/GenBank/DDBJ whole genome shotgun (WGS) entry which is preliminary data.</text>
</comment>
<reference evidence="3 4" key="1">
    <citation type="journal article" date="2016" name="Front. Microbiol.">
        <title>Comparative Genomics Analysis of Streptomyces Species Reveals Their Adaptation to the Marine Environment and Their Diversity at the Genomic Level.</title>
        <authorList>
            <person name="Tian X."/>
            <person name="Zhang Z."/>
            <person name="Yang T."/>
            <person name="Chen M."/>
            <person name="Li J."/>
            <person name="Chen F."/>
            <person name="Yang J."/>
            <person name="Li W."/>
            <person name="Zhang B."/>
            <person name="Zhang Z."/>
            <person name="Wu J."/>
            <person name="Zhang C."/>
            <person name="Long L."/>
            <person name="Xiao J."/>
        </authorList>
    </citation>
    <scope>NUCLEOTIDE SEQUENCE [LARGE SCALE GENOMIC DNA]</scope>
    <source>
        <strain evidence="3 4">SCSIO 10429</strain>
    </source>
</reference>
<dbReference type="Pfam" id="PF00561">
    <property type="entry name" value="Abhydrolase_1"/>
    <property type="match status" value="1"/>
</dbReference>
<proteinExistence type="predicted"/>
<dbReference type="GO" id="GO:0016787">
    <property type="term" value="F:hydrolase activity"/>
    <property type="evidence" value="ECO:0007669"/>
    <property type="project" value="UniProtKB-KW"/>
</dbReference>
<dbReference type="InterPro" id="IPR000639">
    <property type="entry name" value="Epox_hydrolase-like"/>
</dbReference>
<evidence type="ECO:0000313" key="4">
    <source>
        <dbReference type="Proteomes" id="UP000176005"/>
    </source>
</evidence>
<dbReference type="InterPro" id="IPR029058">
    <property type="entry name" value="AB_hydrolase_fold"/>
</dbReference>
<feature type="domain" description="AB hydrolase-1" evidence="2">
    <location>
        <begin position="12"/>
        <end position="147"/>
    </location>
</feature>
<name>A0A1E7L692_9ACTN</name>
<dbReference type="InterPro" id="IPR050266">
    <property type="entry name" value="AB_hydrolase_sf"/>
</dbReference>
<evidence type="ECO:0000259" key="2">
    <source>
        <dbReference type="Pfam" id="PF00561"/>
    </source>
</evidence>
<accession>A0A1E7L692</accession>
<dbReference type="SUPFAM" id="SSF53474">
    <property type="entry name" value="alpha/beta-Hydrolases"/>
    <property type="match status" value="1"/>
</dbReference>
<dbReference type="InterPro" id="IPR000073">
    <property type="entry name" value="AB_hydrolase_1"/>
</dbReference>
<gene>
    <name evidence="3" type="ORF">AN218_11630</name>
</gene>
<organism evidence="3 4">
    <name type="scientific">Streptomyces nanshensis</name>
    <dbReference type="NCBI Taxonomy" id="518642"/>
    <lineage>
        <taxon>Bacteria</taxon>
        <taxon>Bacillati</taxon>
        <taxon>Actinomycetota</taxon>
        <taxon>Actinomycetes</taxon>
        <taxon>Kitasatosporales</taxon>
        <taxon>Streptomycetaceae</taxon>
        <taxon>Streptomyces</taxon>
    </lineage>
</organism>
<keyword evidence="4" id="KW-1185">Reference proteome</keyword>
<dbReference type="RefSeq" id="WP_070016783.1">
    <property type="nucleotide sequence ID" value="NZ_LJGW01000194.1"/>
</dbReference>
<dbReference type="AlphaFoldDB" id="A0A1E7L692"/>
<evidence type="ECO:0000313" key="3">
    <source>
        <dbReference type="EMBL" id="OEV11732.1"/>
    </source>
</evidence>
<protein>
    <submittedName>
        <fullName evidence="3">Alpha/beta hydrolase</fullName>
    </submittedName>
</protein>
<dbReference type="PATRIC" id="fig|518642.10.peg.2514"/>
<keyword evidence="1 3" id="KW-0378">Hydrolase</keyword>
<dbReference type="PANTHER" id="PTHR43798">
    <property type="entry name" value="MONOACYLGLYCEROL LIPASE"/>
    <property type="match status" value="1"/>
</dbReference>